<reference evidence="2 3" key="1">
    <citation type="submission" date="2014-06" db="EMBL/GenBank/DDBJ databases">
        <title>Evolutionary Origins and Diversification of the Mycorrhizal Mutualists.</title>
        <authorList>
            <consortium name="DOE Joint Genome Institute"/>
            <consortium name="Mycorrhizal Genomics Consortium"/>
            <person name="Kohler A."/>
            <person name="Kuo A."/>
            <person name="Nagy L.G."/>
            <person name="Floudas D."/>
            <person name="Copeland A."/>
            <person name="Barry K.W."/>
            <person name="Cichocki N."/>
            <person name="Veneault-Fourrey C."/>
            <person name="LaButti K."/>
            <person name="Lindquist E.A."/>
            <person name="Lipzen A."/>
            <person name="Lundell T."/>
            <person name="Morin E."/>
            <person name="Murat C."/>
            <person name="Riley R."/>
            <person name="Ohm R."/>
            <person name="Sun H."/>
            <person name="Tunlid A."/>
            <person name="Henrissat B."/>
            <person name="Grigoriev I.V."/>
            <person name="Hibbett D.S."/>
            <person name="Martin F."/>
        </authorList>
    </citation>
    <scope>NUCLEOTIDE SEQUENCE [LARGE SCALE GENOMIC DNA]</scope>
    <source>
        <strain evidence="2 3">SS14</strain>
    </source>
</reference>
<evidence type="ECO:0000256" key="1">
    <source>
        <dbReference type="SAM" id="MobiDB-lite"/>
    </source>
</evidence>
<evidence type="ECO:0000313" key="2">
    <source>
        <dbReference type="EMBL" id="KIJ41573.1"/>
    </source>
</evidence>
<name>A0A0C9UEY7_SPHS4</name>
<organism evidence="2 3">
    <name type="scientific">Sphaerobolus stellatus (strain SS14)</name>
    <dbReference type="NCBI Taxonomy" id="990650"/>
    <lineage>
        <taxon>Eukaryota</taxon>
        <taxon>Fungi</taxon>
        <taxon>Dikarya</taxon>
        <taxon>Basidiomycota</taxon>
        <taxon>Agaricomycotina</taxon>
        <taxon>Agaricomycetes</taxon>
        <taxon>Phallomycetidae</taxon>
        <taxon>Geastrales</taxon>
        <taxon>Sphaerobolaceae</taxon>
        <taxon>Sphaerobolus</taxon>
    </lineage>
</organism>
<protein>
    <submittedName>
        <fullName evidence="2">Unplaced genomic scaffold SPHSTscaffold_61, whole genome shotgun sequence</fullName>
    </submittedName>
</protein>
<dbReference type="HOGENOM" id="CLU_1361190_0_0_1"/>
<keyword evidence="3" id="KW-1185">Reference proteome</keyword>
<dbReference type="Proteomes" id="UP000054279">
    <property type="component" value="Unassembled WGS sequence"/>
</dbReference>
<dbReference type="AlphaFoldDB" id="A0A0C9UEY7"/>
<accession>A0A0C9UEY7</accession>
<feature type="compositionally biased region" description="Acidic residues" evidence="1">
    <location>
        <begin position="178"/>
        <end position="188"/>
    </location>
</feature>
<dbReference type="EMBL" id="KN837136">
    <property type="protein sequence ID" value="KIJ41573.1"/>
    <property type="molecule type" value="Genomic_DNA"/>
</dbReference>
<sequence length="201" mass="21997">MVSNPRPHTPVPGLINYDSDDEDAGVVKLADIKNNVFNEARLRVDSAWRAGQWLDFGNGSIENPRVHSWPVNDSNVPFEPGQLNEAYAVYDIPDTFCLCATQEYDHSQRIFKFNGFKLSKSPSSRHHTPVSVKRPASVSQGSPTKYRRTLPSTSSMIKGKGKAKCIVSGSAAVSATLSDEEGGTEEDDACKPTLFQHGSLD</sequence>
<gene>
    <name evidence="2" type="ORF">M422DRAFT_48611</name>
</gene>
<proteinExistence type="predicted"/>
<feature type="region of interest" description="Disordered" evidence="1">
    <location>
        <begin position="119"/>
        <end position="155"/>
    </location>
</feature>
<feature type="region of interest" description="Disordered" evidence="1">
    <location>
        <begin position="176"/>
        <end position="201"/>
    </location>
</feature>
<evidence type="ECO:0000313" key="3">
    <source>
        <dbReference type="Proteomes" id="UP000054279"/>
    </source>
</evidence>